<evidence type="ECO:0000256" key="4">
    <source>
        <dbReference type="ARBA" id="ARBA00022490"/>
    </source>
</evidence>
<comment type="similarity">
    <text evidence="2">Belongs to the universal stress protein A family.</text>
</comment>
<dbReference type="PANTHER" id="PTHR46268">
    <property type="entry name" value="STRESS RESPONSE PROTEIN NHAX"/>
    <property type="match status" value="1"/>
</dbReference>
<protein>
    <submittedName>
        <fullName evidence="6">Nucleotide-binding universal stress protein, UspA family</fullName>
    </submittedName>
</protein>
<evidence type="ECO:0000313" key="7">
    <source>
        <dbReference type="Proteomes" id="UP000198784"/>
    </source>
</evidence>
<keyword evidence="4" id="KW-0963">Cytoplasm</keyword>
<feature type="domain" description="UspA" evidence="5">
    <location>
        <begin position="15"/>
        <end position="144"/>
    </location>
</feature>
<proteinExistence type="inferred from homology"/>
<dbReference type="EMBL" id="FOWX01000021">
    <property type="protein sequence ID" value="SFP85454.1"/>
    <property type="molecule type" value="Genomic_DNA"/>
</dbReference>
<feature type="domain" description="UspA" evidence="5">
    <location>
        <begin position="152"/>
        <end position="291"/>
    </location>
</feature>
<reference evidence="7" key="1">
    <citation type="submission" date="2016-10" db="EMBL/GenBank/DDBJ databases">
        <authorList>
            <person name="Varghese N."/>
            <person name="Submissions S."/>
        </authorList>
    </citation>
    <scope>NUCLEOTIDE SEQUENCE [LARGE SCALE GENOMIC DNA]</scope>
    <source>
        <strain evidence="7">DSM 17834</strain>
    </source>
</reference>
<dbReference type="Proteomes" id="UP000198784">
    <property type="component" value="Unassembled WGS sequence"/>
</dbReference>
<organism evidence="6 7">
    <name type="scientific">Pseudomonas borbori</name>
    <dbReference type="NCBI Taxonomy" id="289003"/>
    <lineage>
        <taxon>Bacteria</taxon>
        <taxon>Pseudomonadati</taxon>
        <taxon>Pseudomonadota</taxon>
        <taxon>Gammaproteobacteria</taxon>
        <taxon>Pseudomonadales</taxon>
        <taxon>Pseudomonadaceae</taxon>
        <taxon>Pseudomonas</taxon>
    </lineage>
</organism>
<evidence type="ECO:0000256" key="3">
    <source>
        <dbReference type="ARBA" id="ARBA00011738"/>
    </source>
</evidence>
<dbReference type="CDD" id="cd00293">
    <property type="entry name" value="USP-like"/>
    <property type="match status" value="2"/>
</dbReference>
<dbReference type="InterPro" id="IPR014729">
    <property type="entry name" value="Rossmann-like_a/b/a_fold"/>
</dbReference>
<evidence type="ECO:0000313" key="6">
    <source>
        <dbReference type="EMBL" id="SFP85454.1"/>
    </source>
</evidence>
<evidence type="ECO:0000256" key="2">
    <source>
        <dbReference type="ARBA" id="ARBA00008791"/>
    </source>
</evidence>
<dbReference type="GO" id="GO:0005737">
    <property type="term" value="C:cytoplasm"/>
    <property type="evidence" value="ECO:0007669"/>
    <property type="project" value="UniProtKB-SubCell"/>
</dbReference>
<name>A0A1I5TQV3_9PSED</name>
<dbReference type="SUPFAM" id="SSF52402">
    <property type="entry name" value="Adenine nucleotide alpha hydrolases-like"/>
    <property type="match status" value="2"/>
</dbReference>
<dbReference type="Pfam" id="PF00582">
    <property type="entry name" value="Usp"/>
    <property type="match status" value="2"/>
</dbReference>
<accession>A0A1I5TQV3</accession>
<dbReference type="Gene3D" id="3.40.50.620">
    <property type="entry name" value="HUPs"/>
    <property type="match status" value="2"/>
</dbReference>
<dbReference type="STRING" id="289003.SAMN05216190_12156"/>
<comment type="subunit">
    <text evidence="3">Homodimer.</text>
</comment>
<sequence>MSKHAQPGTVNEMIKLLVATDLSQRSAHAVQRAARLIERQGGGDWTLVHVVDDEAPQDFVAEHVQRVERLLDEQAQQLAAQTGSRPRVLVSSGAVEPIIFEACLGMGADLLVVGSHRKTPLRDFFLGTSVERLIRGSHLPVLRVAQPAAADYRHALAALDLSPGAVQAMASAQRLGLLDLQRCTVLHALEPFPRGMLTEAAIDHQLLETQAREALLSLLGNLHDASMSLPDGCVRVREGEPRQVIAQELQEVQAELLVIATHGRKGLPRLLLGSVAAELLAELPCDILCVPPQG</sequence>
<dbReference type="AlphaFoldDB" id="A0A1I5TQV3"/>
<evidence type="ECO:0000256" key="1">
    <source>
        <dbReference type="ARBA" id="ARBA00004496"/>
    </source>
</evidence>
<evidence type="ECO:0000259" key="5">
    <source>
        <dbReference type="Pfam" id="PF00582"/>
    </source>
</evidence>
<comment type="subcellular location">
    <subcellularLocation>
        <location evidence="1">Cytoplasm</location>
    </subcellularLocation>
</comment>
<dbReference type="PRINTS" id="PR01438">
    <property type="entry name" value="UNVRSLSTRESS"/>
</dbReference>
<gene>
    <name evidence="6" type="ORF">SAMN05216190_12156</name>
</gene>
<dbReference type="InterPro" id="IPR006016">
    <property type="entry name" value="UspA"/>
</dbReference>
<keyword evidence="7" id="KW-1185">Reference proteome</keyword>
<dbReference type="PANTHER" id="PTHR46268:SF23">
    <property type="entry name" value="UNIVERSAL STRESS PROTEIN A-RELATED"/>
    <property type="match status" value="1"/>
</dbReference>
<dbReference type="InterPro" id="IPR006015">
    <property type="entry name" value="Universal_stress_UspA"/>
</dbReference>